<gene>
    <name evidence="1" type="ORF">DC094_18040</name>
</gene>
<name>A0A2V1GPQ5_9GAMM</name>
<accession>A0A2V1GPQ5</accession>
<sequence length="70" mass="8107">MLNGYNKSKIRPLMSFANKRYSNIQRLLESPMQALINVTASSMKMLEHSIKRWRGFLITTITAVPMQVSY</sequence>
<keyword evidence="2" id="KW-1185">Reference proteome</keyword>
<proteinExistence type="predicted"/>
<organism evidence="1 2">
    <name type="scientific">Pelagibaculum spongiae</name>
    <dbReference type="NCBI Taxonomy" id="2080658"/>
    <lineage>
        <taxon>Bacteria</taxon>
        <taxon>Pseudomonadati</taxon>
        <taxon>Pseudomonadota</taxon>
        <taxon>Gammaproteobacteria</taxon>
        <taxon>Oceanospirillales</taxon>
        <taxon>Pelagibaculum</taxon>
    </lineage>
</organism>
<evidence type="ECO:0000313" key="1">
    <source>
        <dbReference type="EMBL" id="PVZ65383.1"/>
    </source>
</evidence>
<dbReference type="EMBL" id="QDDL01000010">
    <property type="protein sequence ID" value="PVZ65383.1"/>
    <property type="molecule type" value="Genomic_DNA"/>
</dbReference>
<evidence type="ECO:0000313" key="2">
    <source>
        <dbReference type="Proteomes" id="UP000244906"/>
    </source>
</evidence>
<reference evidence="1 2" key="1">
    <citation type="submission" date="2018-04" db="EMBL/GenBank/DDBJ databases">
        <title>Thalassorhabdus spongiae gen. nov., sp. nov., isolated from a marine sponge in South-West Iceland.</title>
        <authorList>
            <person name="Knobloch S."/>
            <person name="Daussin A."/>
            <person name="Johannsson R."/>
            <person name="Marteinsson V.T."/>
        </authorList>
    </citation>
    <scope>NUCLEOTIDE SEQUENCE [LARGE SCALE GENOMIC DNA]</scope>
    <source>
        <strain evidence="1 2">Hp12</strain>
    </source>
</reference>
<dbReference type="AlphaFoldDB" id="A0A2V1GPQ5"/>
<protein>
    <submittedName>
        <fullName evidence="1">Uncharacterized protein</fullName>
    </submittedName>
</protein>
<dbReference type="Proteomes" id="UP000244906">
    <property type="component" value="Unassembled WGS sequence"/>
</dbReference>
<comment type="caution">
    <text evidence="1">The sequence shown here is derived from an EMBL/GenBank/DDBJ whole genome shotgun (WGS) entry which is preliminary data.</text>
</comment>